<evidence type="ECO:0000313" key="3">
    <source>
        <dbReference type="Proteomes" id="UP000070133"/>
    </source>
</evidence>
<dbReference type="AlphaFoldDB" id="A0A139GXF3"/>
<keyword evidence="1" id="KW-0472">Membrane</keyword>
<name>A0A139GXF3_9PEZI</name>
<keyword evidence="3" id="KW-1185">Reference proteome</keyword>
<reference evidence="2 3" key="1">
    <citation type="submission" date="2015-07" db="EMBL/GenBank/DDBJ databases">
        <title>Comparative genomics of the Sigatoka disease complex on banana suggests a link between parallel evolutionary changes in Pseudocercospora fijiensis and Pseudocercospora eumusae and increased virulence on the banana host.</title>
        <authorList>
            <person name="Chang T.-C."/>
            <person name="Salvucci A."/>
            <person name="Crous P.W."/>
            <person name="Stergiopoulos I."/>
        </authorList>
    </citation>
    <scope>NUCLEOTIDE SEQUENCE [LARGE SCALE GENOMIC DNA]</scope>
    <source>
        <strain evidence="2 3">CBS 114824</strain>
    </source>
</reference>
<keyword evidence="1" id="KW-0812">Transmembrane</keyword>
<accession>A0A139GXF3</accession>
<feature type="transmembrane region" description="Helical" evidence="1">
    <location>
        <begin position="12"/>
        <end position="37"/>
    </location>
</feature>
<gene>
    <name evidence="2" type="ORF">AC578_1679</name>
</gene>
<keyword evidence="1" id="KW-1133">Transmembrane helix</keyword>
<protein>
    <submittedName>
        <fullName evidence="2">Uncharacterized protein</fullName>
    </submittedName>
</protein>
<dbReference type="EMBL" id="LFZN01000249">
    <property type="protein sequence ID" value="KXS94883.1"/>
    <property type="molecule type" value="Genomic_DNA"/>
</dbReference>
<evidence type="ECO:0000256" key="1">
    <source>
        <dbReference type="SAM" id="Phobius"/>
    </source>
</evidence>
<evidence type="ECO:0000313" key="2">
    <source>
        <dbReference type="EMBL" id="KXS94883.1"/>
    </source>
</evidence>
<comment type="caution">
    <text evidence="2">The sequence shown here is derived from an EMBL/GenBank/DDBJ whole genome shotgun (WGS) entry which is preliminary data.</text>
</comment>
<proteinExistence type="predicted"/>
<sequence length="139" mass="15199">MPWTGPSANAGWWWRWAESVGVVQSVVVWCGVVWYGLELDGSGSAREIVSSAPGVSQGFGGLELEWLAPNQPWVRKEATETSQQWKALALALAFGFGWLCNSAMPISGSDKKWDLFMCSSAPTPNAKPTPDSQLQYTYV</sequence>
<organism evidence="2 3">
    <name type="scientific">Pseudocercospora eumusae</name>
    <dbReference type="NCBI Taxonomy" id="321146"/>
    <lineage>
        <taxon>Eukaryota</taxon>
        <taxon>Fungi</taxon>
        <taxon>Dikarya</taxon>
        <taxon>Ascomycota</taxon>
        <taxon>Pezizomycotina</taxon>
        <taxon>Dothideomycetes</taxon>
        <taxon>Dothideomycetidae</taxon>
        <taxon>Mycosphaerellales</taxon>
        <taxon>Mycosphaerellaceae</taxon>
        <taxon>Pseudocercospora</taxon>
    </lineage>
</organism>
<dbReference type="Proteomes" id="UP000070133">
    <property type="component" value="Unassembled WGS sequence"/>
</dbReference>
<feature type="transmembrane region" description="Helical" evidence="1">
    <location>
        <begin position="85"/>
        <end position="106"/>
    </location>
</feature>